<reference evidence="1 2" key="1">
    <citation type="journal article" date="2012" name="FEBS Lett.">
        <title>Anammox organism KSU-1 expresses a NirK-type copper-containing nitrite reductase instead of a NirS-type with cytochrome cd1.</title>
        <authorList>
            <person name="Hira D."/>
            <person name="Toh H."/>
            <person name="Migita C.T."/>
            <person name="Okubo H."/>
            <person name="Nishiyama T."/>
            <person name="Hattori M."/>
            <person name="Furukawa K."/>
            <person name="Fujii T."/>
        </authorList>
    </citation>
    <scope>NUCLEOTIDE SEQUENCE [LARGE SCALE GENOMIC DNA]</scope>
</reference>
<organism evidence="1 2">
    <name type="scientific">Candidatus Jettenia caeni</name>
    <dbReference type="NCBI Taxonomy" id="247490"/>
    <lineage>
        <taxon>Bacteria</taxon>
        <taxon>Pseudomonadati</taxon>
        <taxon>Planctomycetota</taxon>
        <taxon>Candidatus Brocadiia</taxon>
        <taxon>Candidatus Brocadiales</taxon>
        <taxon>Candidatus Brocadiaceae</taxon>
        <taxon>Candidatus Jettenia</taxon>
    </lineage>
</organism>
<comment type="caution">
    <text evidence="1">The sequence shown here is derived from an EMBL/GenBank/DDBJ whole genome shotgun (WGS) entry which is preliminary data.</text>
</comment>
<gene>
    <name evidence="1" type="ORF">KSU1_C1301</name>
</gene>
<sequence>MVNNPNRKSLRITSPVLVKRIPSNECIKQEIFRLLHKQVSFFISPVNCIMKGLLAGGRKA</sequence>
<dbReference type="STRING" id="247490.KSU1_C1301"/>
<keyword evidence="2" id="KW-1185">Reference proteome</keyword>
<evidence type="ECO:0000313" key="2">
    <source>
        <dbReference type="Proteomes" id="UP000002985"/>
    </source>
</evidence>
<dbReference type="Proteomes" id="UP000002985">
    <property type="component" value="Unassembled WGS sequence"/>
</dbReference>
<name>I3IMF2_9BACT</name>
<dbReference type="EMBL" id="BAFH01000003">
    <property type="protein sequence ID" value="GAB62897.1"/>
    <property type="molecule type" value="Genomic_DNA"/>
</dbReference>
<dbReference type="AlphaFoldDB" id="I3IMF2"/>
<accession>I3IMF2</accession>
<proteinExistence type="predicted"/>
<evidence type="ECO:0000313" key="1">
    <source>
        <dbReference type="EMBL" id="GAB62897.1"/>
    </source>
</evidence>
<protein>
    <submittedName>
        <fullName evidence="1">Uncharacterized protein</fullName>
    </submittedName>
</protein>